<name>K3YBJ4_SETIT</name>
<reference evidence="2" key="1">
    <citation type="journal article" date="2012" name="Nat. Biotechnol.">
        <title>Reference genome sequence of the model plant Setaria.</title>
        <authorList>
            <person name="Bennetzen J.L."/>
            <person name="Schmutz J."/>
            <person name="Wang H."/>
            <person name="Percifield R."/>
            <person name="Hawkins J."/>
            <person name="Pontaroli A.C."/>
            <person name="Estep M."/>
            <person name="Feng L."/>
            <person name="Vaughn J.N."/>
            <person name="Grimwood J."/>
            <person name="Jenkins J."/>
            <person name="Barry K."/>
            <person name="Lindquist E."/>
            <person name="Hellsten U."/>
            <person name="Deshpande S."/>
            <person name="Wang X."/>
            <person name="Wu X."/>
            <person name="Mitros T."/>
            <person name="Triplett J."/>
            <person name="Yang X."/>
            <person name="Ye C.Y."/>
            <person name="Mauro-Herrera M."/>
            <person name="Wang L."/>
            <person name="Li P."/>
            <person name="Sharma M."/>
            <person name="Sharma R."/>
            <person name="Ronald P.C."/>
            <person name="Panaud O."/>
            <person name="Kellogg E.A."/>
            <person name="Brutnell T.P."/>
            <person name="Doust A.N."/>
            <person name="Tuskan G.A."/>
            <person name="Rokhsar D."/>
            <person name="Devos K.M."/>
        </authorList>
    </citation>
    <scope>NUCLEOTIDE SEQUENCE [LARGE SCALE GENOMIC DNA]</scope>
    <source>
        <strain evidence="2">cv. Yugu1</strain>
    </source>
</reference>
<dbReference type="EMBL" id="AGNK02004568">
    <property type="status" value="NOT_ANNOTATED_CDS"/>
    <property type="molecule type" value="Genomic_DNA"/>
</dbReference>
<reference evidence="1" key="2">
    <citation type="submission" date="2018-08" db="UniProtKB">
        <authorList>
            <consortium name="EnsemblPlants"/>
        </authorList>
    </citation>
    <scope>IDENTIFICATION</scope>
    <source>
        <strain evidence="1">Yugu1</strain>
    </source>
</reference>
<accession>K3YBJ4</accession>
<organism evidence="1 2">
    <name type="scientific">Setaria italica</name>
    <name type="common">Foxtail millet</name>
    <name type="synonym">Panicum italicum</name>
    <dbReference type="NCBI Taxonomy" id="4555"/>
    <lineage>
        <taxon>Eukaryota</taxon>
        <taxon>Viridiplantae</taxon>
        <taxon>Streptophyta</taxon>
        <taxon>Embryophyta</taxon>
        <taxon>Tracheophyta</taxon>
        <taxon>Spermatophyta</taxon>
        <taxon>Magnoliopsida</taxon>
        <taxon>Liliopsida</taxon>
        <taxon>Poales</taxon>
        <taxon>Poaceae</taxon>
        <taxon>PACMAD clade</taxon>
        <taxon>Panicoideae</taxon>
        <taxon>Panicodae</taxon>
        <taxon>Paniceae</taxon>
        <taxon>Cenchrinae</taxon>
        <taxon>Setaria</taxon>
    </lineage>
</organism>
<evidence type="ECO:0000313" key="2">
    <source>
        <dbReference type="Proteomes" id="UP000004995"/>
    </source>
</evidence>
<evidence type="ECO:0000313" key="1">
    <source>
        <dbReference type="EnsemblPlants" id="KQK99720"/>
    </source>
</evidence>
<dbReference type="Gramene" id="KQK99720">
    <property type="protein sequence ID" value="KQK99720"/>
    <property type="gene ID" value="SETIT_011588mg"/>
</dbReference>
<protein>
    <submittedName>
        <fullName evidence="1">Uncharacterized protein</fullName>
    </submittedName>
</protein>
<sequence length="59" mass="6559">MQASKFPSYVSVISDGLLCHTVGKRVPGESGSRTKKGDIMSKKHFYKHNCILKLMDCSL</sequence>
<dbReference type="Proteomes" id="UP000004995">
    <property type="component" value="Unassembled WGS sequence"/>
</dbReference>
<dbReference type="HOGENOM" id="CLU_2965341_0_0_1"/>
<dbReference type="EnsemblPlants" id="KQK99720">
    <property type="protein sequence ID" value="KQK99720"/>
    <property type="gene ID" value="SETIT_011588mg"/>
</dbReference>
<dbReference type="AlphaFoldDB" id="K3YBJ4"/>
<proteinExistence type="predicted"/>
<dbReference type="InParanoid" id="K3YBJ4"/>
<keyword evidence="2" id="KW-1185">Reference proteome</keyword>